<dbReference type="PANTHER" id="PTHR37422:SF13">
    <property type="entry name" value="LIPOPOLYSACCHARIDE BIOSYNTHESIS PROTEIN PA4999-RELATED"/>
    <property type="match status" value="1"/>
</dbReference>
<accession>A0ABN8GMJ7</accession>
<dbReference type="InterPro" id="IPR007016">
    <property type="entry name" value="O-antigen_ligase-rel_domated"/>
</dbReference>
<feature type="transmembrane region" description="Helical" evidence="5">
    <location>
        <begin position="123"/>
        <end position="152"/>
    </location>
</feature>
<evidence type="ECO:0000256" key="5">
    <source>
        <dbReference type="SAM" id="Phobius"/>
    </source>
</evidence>
<keyword evidence="8" id="KW-1185">Reference proteome</keyword>
<proteinExistence type="predicted"/>
<dbReference type="Pfam" id="PF04932">
    <property type="entry name" value="Wzy_C"/>
    <property type="match status" value="1"/>
</dbReference>
<gene>
    <name evidence="7" type="ORF">PAECIP111893_03351</name>
</gene>
<dbReference type="Proteomes" id="UP000838686">
    <property type="component" value="Unassembled WGS sequence"/>
</dbReference>
<reference evidence="7" key="1">
    <citation type="submission" date="2022-01" db="EMBL/GenBank/DDBJ databases">
        <authorList>
            <person name="Criscuolo A."/>
        </authorList>
    </citation>
    <scope>NUCLEOTIDE SEQUENCE</scope>
    <source>
        <strain evidence="7">CIP111893</strain>
    </source>
</reference>
<feature type="transmembrane region" description="Helical" evidence="5">
    <location>
        <begin position="247"/>
        <end position="265"/>
    </location>
</feature>
<feature type="transmembrane region" description="Helical" evidence="5">
    <location>
        <begin position="54"/>
        <end position="72"/>
    </location>
</feature>
<dbReference type="PANTHER" id="PTHR37422">
    <property type="entry name" value="TEICHURONIC ACID BIOSYNTHESIS PROTEIN TUAE"/>
    <property type="match status" value="1"/>
</dbReference>
<dbReference type="InterPro" id="IPR051533">
    <property type="entry name" value="WaaL-like"/>
</dbReference>
<evidence type="ECO:0000259" key="6">
    <source>
        <dbReference type="Pfam" id="PF04932"/>
    </source>
</evidence>
<feature type="transmembrane region" description="Helical" evidence="5">
    <location>
        <begin position="20"/>
        <end position="42"/>
    </location>
</feature>
<name>A0ABN8GMJ7_9BACL</name>
<evidence type="ECO:0000313" key="7">
    <source>
        <dbReference type="EMBL" id="CAH1211011.1"/>
    </source>
</evidence>
<evidence type="ECO:0000313" key="8">
    <source>
        <dbReference type="Proteomes" id="UP000838686"/>
    </source>
</evidence>
<sequence length="463" mass="52285">MNFLIYIAAFLLPLDNFPIMFGGAYKPVSLVFIALFFAVNFHHVLRMKYKKAEICIGMIVIGAIIVTAFQNISLHYSFLGLKDAASSLAAGLVIYLSFKIFVAQNGQRDSYVKLFKWMLRGYGIALAVGVLQIVYMYISSSGVISSFIGLFIERKAYIQAHRLQFTFSEPSYIGLHTNLFIFPAYLVLKHTNNLSRYDRMIVLLFIPMSILSLSIRYFLDLVILYLVYTFVTSRSKEFVNLCLKLGAAVGIGLLLIHVVLVNNVFNLDSSHYYRILHIYNDPDKLMKDDSFSIRATYSKIGWHAFLDKPILGYGVGNYHYGYINHLDKIPPKDFKDGSELSDATNQLSLPQYNMYTRLLSEFGLMGIALFLLCGFLLLSAKGRNFSTMIILLLVFALLQFDSFAFIQLVFWIALLQSKFISELVVLKLPGSAVAARQEVGGSRLVRPNVGLPLRTTTILGEKL</sequence>
<feature type="transmembrane region" description="Helical" evidence="5">
    <location>
        <begin position="172"/>
        <end position="188"/>
    </location>
</feature>
<feature type="transmembrane region" description="Helical" evidence="5">
    <location>
        <begin position="200"/>
        <end position="227"/>
    </location>
</feature>
<feature type="domain" description="O-antigen ligase-related" evidence="6">
    <location>
        <begin position="208"/>
        <end position="371"/>
    </location>
</feature>
<comment type="caution">
    <text evidence="7">The sequence shown here is derived from an EMBL/GenBank/DDBJ whole genome shotgun (WGS) entry which is preliminary data.</text>
</comment>
<evidence type="ECO:0000256" key="3">
    <source>
        <dbReference type="ARBA" id="ARBA00022989"/>
    </source>
</evidence>
<protein>
    <recommendedName>
        <fullName evidence="6">O-antigen ligase-related domain-containing protein</fullName>
    </recommendedName>
</protein>
<keyword evidence="3 5" id="KW-1133">Transmembrane helix</keyword>
<feature type="transmembrane region" description="Helical" evidence="5">
    <location>
        <begin position="84"/>
        <end position="102"/>
    </location>
</feature>
<keyword evidence="2 5" id="KW-0812">Transmembrane</keyword>
<comment type="subcellular location">
    <subcellularLocation>
        <location evidence="1">Membrane</location>
        <topology evidence="1">Multi-pass membrane protein</topology>
    </subcellularLocation>
</comment>
<dbReference type="EMBL" id="CAKMMF010000018">
    <property type="protein sequence ID" value="CAH1211011.1"/>
    <property type="molecule type" value="Genomic_DNA"/>
</dbReference>
<feature type="transmembrane region" description="Helical" evidence="5">
    <location>
        <begin position="389"/>
        <end position="414"/>
    </location>
</feature>
<organism evidence="7 8">
    <name type="scientific">Paenibacillus plantiphilus</name>
    <dbReference type="NCBI Taxonomy" id="2905650"/>
    <lineage>
        <taxon>Bacteria</taxon>
        <taxon>Bacillati</taxon>
        <taxon>Bacillota</taxon>
        <taxon>Bacilli</taxon>
        <taxon>Bacillales</taxon>
        <taxon>Paenibacillaceae</taxon>
        <taxon>Paenibacillus</taxon>
    </lineage>
</organism>
<keyword evidence="4 5" id="KW-0472">Membrane</keyword>
<evidence type="ECO:0000256" key="2">
    <source>
        <dbReference type="ARBA" id="ARBA00022692"/>
    </source>
</evidence>
<evidence type="ECO:0000256" key="1">
    <source>
        <dbReference type="ARBA" id="ARBA00004141"/>
    </source>
</evidence>
<evidence type="ECO:0000256" key="4">
    <source>
        <dbReference type="ARBA" id="ARBA00023136"/>
    </source>
</evidence>
<feature type="transmembrane region" description="Helical" evidence="5">
    <location>
        <begin position="358"/>
        <end position="377"/>
    </location>
</feature>
<dbReference type="RefSeq" id="WP_236343676.1">
    <property type="nucleotide sequence ID" value="NZ_CAKMMF010000018.1"/>
</dbReference>